<name>A0AAD5TW09_9FUNG</name>
<reference evidence="2" key="1">
    <citation type="submission" date="2020-05" db="EMBL/GenBank/DDBJ databases">
        <title>Phylogenomic resolution of chytrid fungi.</title>
        <authorList>
            <person name="Stajich J.E."/>
            <person name="Amses K."/>
            <person name="Simmons R."/>
            <person name="Seto K."/>
            <person name="Myers J."/>
            <person name="Bonds A."/>
            <person name="Quandt C.A."/>
            <person name="Barry K."/>
            <person name="Liu P."/>
            <person name="Grigoriev I."/>
            <person name="Longcore J.E."/>
            <person name="James T.Y."/>
        </authorList>
    </citation>
    <scope>NUCLEOTIDE SEQUENCE</scope>
    <source>
        <strain evidence="2">JEL0476</strain>
    </source>
</reference>
<evidence type="ECO:0000313" key="2">
    <source>
        <dbReference type="EMBL" id="KAJ3210643.1"/>
    </source>
</evidence>
<accession>A0AAD5TW09</accession>
<organism evidence="2 3">
    <name type="scientific">Clydaea vesicula</name>
    <dbReference type="NCBI Taxonomy" id="447962"/>
    <lineage>
        <taxon>Eukaryota</taxon>
        <taxon>Fungi</taxon>
        <taxon>Fungi incertae sedis</taxon>
        <taxon>Chytridiomycota</taxon>
        <taxon>Chytridiomycota incertae sedis</taxon>
        <taxon>Chytridiomycetes</taxon>
        <taxon>Lobulomycetales</taxon>
        <taxon>Lobulomycetaceae</taxon>
        <taxon>Clydaea</taxon>
    </lineage>
</organism>
<proteinExistence type="predicted"/>
<feature type="region of interest" description="Disordered" evidence="1">
    <location>
        <begin position="153"/>
        <end position="181"/>
    </location>
</feature>
<dbReference type="EMBL" id="JADGJW010000879">
    <property type="protein sequence ID" value="KAJ3210643.1"/>
    <property type="molecule type" value="Genomic_DNA"/>
</dbReference>
<dbReference type="AlphaFoldDB" id="A0AAD5TW09"/>
<dbReference type="SUPFAM" id="SSF52047">
    <property type="entry name" value="RNI-like"/>
    <property type="match status" value="1"/>
</dbReference>
<dbReference type="Pfam" id="PF13516">
    <property type="entry name" value="LRR_6"/>
    <property type="match status" value="2"/>
</dbReference>
<dbReference type="PANTHER" id="PTHR13318">
    <property type="entry name" value="PARTNER OF PAIRED, ISOFORM B-RELATED"/>
    <property type="match status" value="1"/>
</dbReference>
<dbReference type="Gene3D" id="3.80.10.10">
    <property type="entry name" value="Ribonuclease Inhibitor"/>
    <property type="match status" value="2"/>
</dbReference>
<dbReference type="GO" id="GO:0031146">
    <property type="term" value="P:SCF-dependent proteasomal ubiquitin-dependent protein catabolic process"/>
    <property type="evidence" value="ECO:0007669"/>
    <property type="project" value="TreeGrafter"/>
</dbReference>
<dbReference type="GO" id="GO:0019005">
    <property type="term" value="C:SCF ubiquitin ligase complex"/>
    <property type="evidence" value="ECO:0007669"/>
    <property type="project" value="TreeGrafter"/>
</dbReference>
<dbReference type="Proteomes" id="UP001211065">
    <property type="component" value="Unassembled WGS sequence"/>
</dbReference>
<dbReference type="InterPro" id="IPR001611">
    <property type="entry name" value="Leu-rich_rpt"/>
</dbReference>
<gene>
    <name evidence="2" type="ORF">HK099_008193</name>
</gene>
<dbReference type="InterPro" id="IPR032675">
    <property type="entry name" value="LRR_dom_sf"/>
</dbReference>
<comment type="caution">
    <text evidence="2">The sequence shown here is derived from an EMBL/GenBank/DDBJ whole genome shotgun (WGS) entry which is preliminary data.</text>
</comment>
<sequence>MNKHLSMEAISLFLKTDGTKKLRLDNLQNLGTPFFRLLNPHKWTALKYFTVNQLQLTDSVLIGCLNGMHSLEQFEARGNQKLTEKTLVKLSNSCPNLKHLNLNFTSVNAAGLSQILKKLTNLNTLKLGQVEIGGETCWKSLFAGEKELNTKKRKSDVGSSVENSKKKIKKETTTENKSTSSEDIKGYNFLKFTNLKFRETQFGSSSLEYIFKSSSETLETLDLMSTNVSNLNPFFNTSLPKLKKLNLSSTNIKSSIQLETLLKKLFAESLELKILILGCIKVLNDHCINKFSENILGLEKFSIYGNPQLKDLTTFFREMFNSNNLTRLVELNFSNCQNINFAYCEEEFYNKIGRVEPEEEDKNKIYNLKHLDLSGNVKVVDEVLENLIVKYFFNLKRLDISSSRITDVGLKNALLGLKKLSWINIEGYL</sequence>
<protein>
    <submittedName>
        <fullName evidence="2">Uncharacterized protein</fullName>
    </submittedName>
</protein>
<evidence type="ECO:0000313" key="3">
    <source>
        <dbReference type="Proteomes" id="UP001211065"/>
    </source>
</evidence>
<feature type="compositionally biased region" description="Basic and acidic residues" evidence="1">
    <location>
        <begin position="170"/>
        <end position="181"/>
    </location>
</feature>
<keyword evidence="3" id="KW-1185">Reference proteome</keyword>
<evidence type="ECO:0000256" key="1">
    <source>
        <dbReference type="SAM" id="MobiDB-lite"/>
    </source>
</evidence>